<feature type="compositionally biased region" description="Pro residues" evidence="1">
    <location>
        <begin position="18"/>
        <end position="30"/>
    </location>
</feature>
<reference evidence="4" key="1">
    <citation type="submission" date="2009-09" db="EMBL/GenBank/DDBJ databases">
        <title>The complete genome of Nakamurella multipartita DSM 44233.</title>
        <authorList>
            <consortium name="US DOE Joint Genome Institute (JGI-PGF)"/>
            <person name="Lucas S."/>
            <person name="Copeland A."/>
            <person name="Lapidus A."/>
            <person name="Glavina del Rio T."/>
            <person name="Dalin E."/>
            <person name="Tice H."/>
            <person name="Bruce D."/>
            <person name="Goodwin L."/>
            <person name="Pitluck S."/>
            <person name="Kyrpides N."/>
            <person name="Mavromatis K."/>
            <person name="Ivanova N."/>
            <person name="Ovchinnikova G."/>
            <person name="Sims D."/>
            <person name="Meincke L."/>
            <person name="Brettin T."/>
            <person name="Detter J.C."/>
            <person name="Han C."/>
            <person name="Larimer F."/>
            <person name="Land M."/>
            <person name="Hauser L."/>
            <person name="Markowitz V."/>
            <person name="Cheng J.-F."/>
            <person name="Hugenholtz P."/>
            <person name="Woyke T."/>
            <person name="Wu D."/>
            <person name="Klenk H.-P."/>
            <person name="Eisen J.A."/>
        </authorList>
    </citation>
    <scope>NUCLEOTIDE SEQUENCE [LARGE SCALE GENOMIC DNA]</scope>
    <source>
        <strain evidence="4">ATCC 700099 / DSM 44233 / CIP 104796 / JCM 9543 / NBRC 105858 / Y-104</strain>
    </source>
</reference>
<feature type="transmembrane region" description="Helical" evidence="2">
    <location>
        <begin position="111"/>
        <end position="130"/>
    </location>
</feature>
<dbReference type="Proteomes" id="UP000002218">
    <property type="component" value="Chromosome"/>
</dbReference>
<feature type="transmembrane region" description="Helical" evidence="2">
    <location>
        <begin position="137"/>
        <end position="154"/>
    </location>
</feature>
<evidence type="ECO:0000256" key="1">
    <source>
        <dbReference type="SAM" id="MobiDB-lite"/>
    </source>
</evidence>
<feature type="region of interest" description="Disordered" evidence="1">
    <location>
        <begin position="1"/>
        <end position="58"/>
    </location>
</feature>
<keyword evidence="2" id="KW-1133">Transmembrane helix</keyword>
<feature type="transmembrane region" description="Helical" evidence="2">
    <location>
        <begin position="174"/>
        <end position="194"/>
    </location>
</feature>
<sequence length="336" mass="33693">MTGPGDYRATPPGAAWAPPGPDRPAAPTPSAPTWASAPQHPGWSAGPGAPGGTVNPPAAAPGRSLGDLGAAKLFGLAIAVLGGLNFIFGFLPQVTSPRLDESLSVYSVGPGYVPILLLIGGLLALAALLPGSEWSRLAVAAVSVGGAVGALISLGTTGPVEMLTTAQVSKGLGAVLLTIFGIIQAVVAIAAYVVGADIGNRTTRVAATGRADLEGYPVMARPVTPAPDPVWTADGPARSTPWSPPAPTGYPGGYPAAAAWAPPADDDRPTGPQPIVGDRTGPGAAPPQGPAERELPRVAPVTLDKAPAADPSSGPTEIYRVPPRPDTERPQEPDQR</sequence>
<dbReference type="AlphaFoldDB" id="C8XDK7"/>
<proteinExistence type="predicted"/>
<dbReference type="HOGENOM" id="CLU_825915_0_0_11"/>
<keyword evidence="2" id="KW-0472">Membrane</keyword>
<name>C8XDK7_NAKMY</name>
<feature type="compositionally biased region" description="Basic and acidic residues" evidence="1">
    <location>
        <begin position="323"/>
        <end position="336"/>
    </location>
</feature>
<dbReference type="KEGG" id="nml:Namu_1267"/>
<dbReference type="RefSeq" id="WP_015746581.1">
    <property type="nucleotide sequence ID" value="NC_013235.1"/>
</dbReference>
<reference evidence="3 4" key="2">
    <citation type="journal article" date="2010" name="Stand. Genomic Sci.">
        <title>Complete genome sequence of Nakamurella multipartita type strain (Y-104).</title>
        <authorList>
            <person name="Tice H."/>
            <person name="Mayilraj S."/>
            <person name="Sims D."/>
            <person name="Lapidus A."/>
            <person name="Nolan M."/>
            <person name="Lucas S."/>
            <person name="Glavina Del Rio T."/>
            <person name="Copeland A."/>
            <person name="Cheng J.F."/>
            <person name="Meincke L."/>
            <person name="Bruce D."/>
            <person name="Goodwin L."/>
            <person name="Pitluck S."/>
            <person name="Ivanova N."/>
            <person name="Mavromatis K."/>
            <person name="Ovchinnikova G."/>
            <person name="Pati A."/>
            <person name="Chen A."/>
            <person name="Palaniappan K."/>
            <person name="Land M."/>
            <person name="Hauser L."/>
            <person name="Chang Y.J."/>
            <person name="Jeffries C.D."/>
            <person name="Detter J.C."/>
            <person name="Brettin T."/>
            <person name="Rohde M."/>
            <person name="Goker M."/>
            <person name="Bristow J."/>
            <person name="Eisen J.A."/>
            <person name="Markowitz V."/>
            <person name="Hugenholtz P."/>
            <person name="Kyrpides N.C."/>
            <person name="Klenk H.P."/>
            <person name="Chen F."/>
        </authorList>
    </citation>
    <scope>NUCLEOTIDE SEQUENCE [LARGE SCALE GENOMIC DNA]</scope>
    <source>
        <strain evidence="4">ATCC 700099 / DSM 44233 / CIP 104796 / JCM 9543 / NBRC 105858 / Y-104</strain>
    </source>
</reference>
<evidence type="ECO:0000313" key="3">
    <source>
        <dbReference type="EMBL" id="ACV77671.1"/>
    </source>
</evidence>
<dbReference type="STRING" id="479431.Namu_1267"/>
<organism evidence="3 4">
    <name type="scientific">Nakamurella multipartita (strain ATCC 700099 / DSM 44233 / CIP 104796 / JCM 9543 / NBRC 105858 / Y-104)</name>
    <name type="common">Microsphaera multipartita</name>
    <dbReference type="NCBI Taxonomy" id="479431"/>
    <lineage>
        <taxon>Bacteria</taxon>
        <taxon>Bacillati</taxon>
        <taxon>Actinomycetota</taxon>
        <taxon>Actinomycetes</taxon>
        <taxon>Nakamurellales</taxon>
        <taxon>Nakamurellaceae</taxon>
        <taxon>Nakamurella</taxon>
    </lineage>
</organism>
<feature type="compositionally biased region" description="Low complexity" evidence="1">
    <location>
        <begin position="253"/>
        <end position="263"/>
    </location>
</feature>
<feature type="transmembrane region" description="Helical" evidence="2">
    <location>
        <begin position="73"/>
        <end position="91"/>
    </location>
</feature>
<evidence type="ECO:0000256" key="2">
    <source>
        <dbReference type="SAM" id="Phobius"/>
    </source>
</evidence>
<feature type="compositionally biased region" description="Low complexity" evidence="1">
    <location>
        <begin position="8"/>
        <end position="17"/>
    </location>
</feature>
<keyword evidence="2" id="KW-0812">Transmembrane</keyword>
<dbReference type="InterPro" id="IPR035166">
    <property type="entry name" value="DUF5336"/>
</dbReference>
<keyword evidence="4" id="KW-1185">Reference proteome</keyword>
<protein>
    <submittedName>
        <fullName evidence="3">Uncharacterized protein</fullName>
    </submittedName>
</protein>
<feature type="region of interest" description="Disordered" evidence="1">
    <location>
        <begin position="219"/>
        <end position="336"/>
    </location>
</feature>
<gene>
    <name evidence="3" type="ordered locus">Namu_1267</name>
</gene>
<dbReference type="Pfam" id="PF17270">
    <property type="entry name" value="DUF5336"/>
    <property type="match status" value="1"/>
</dbReference>
<dbReference type="EMBL" id="CP001737">
    <property type="protein sequence ID" value="ACV77671.1"/>
    <property type="molecule type" value="Genomic_DNA"/>
</dbReference>
<accession>C8XDK7</accession>
<evidence type="ECO:0000313" key="4">
    <source>
        <dbReference type="Proteomes" id="UP000002218"/>
    </source>
</evidence>
<dbReference type="InParanoid" id="C8XDK7"/>